<dbReference type="Proteomes" id="UP000298358">
    <property type="component" value="Unassembled WGS sequence"/>
</dbReference>
<feature type="transmembrane region" description="Helical" evidence="2">
    <location>
        <begin position="30"/>
        <end position="57"/>
    </location>
</feature>
<proteinExistence type="predicted"/>
<keyword evidence="4" id="KW-1185">Reference proteome</keyword>
<keyword evidence="2" id="KW-0812">Transmembrane</keyword>
<keyword evidence="2" id="KW-0472">Membrane</keyword>
<evidence type="ECO:0000256" key="1">
    <source>
        <dbReference type="SAM" id="MobiDB-lite"/>
    </source>
</evidence>
<dbReference type="RefSeq" id="WP_135113508.1">
    <property type="nucleotide sequence ID" value="NZ_JADGLL010000006.1"/>
</dbReference>
<name>A0A4Y9FZI1_9MICO</name>
<evidence type="ECO:0000313" key="4">
    <source>
        <dbReference type="Proteomes" id="UP000298358"/>
    </source>
</evidence>
<protein>
    <submittedName>
        <fullName evidence="3">Uncharacterized protein</fullName>
    </submittedName>
</protein>
<evidence type="ECO:0000313" key="3">
    <source>
        <dbReference type="EMBL" id="TFU33666.1"/>
    </source>
</evidence>
<comment type="caution">
    <text evidence="3">The sequence shown here is derived from an EMBL/GenBank/DDBJ whole genome shotgun (WGS) entry which is preliminary data.</text>
</comment>
<accession>A0A4Y9FZI1</accession>
<evidence type="ECO:0000256" key="2">
    <source>
        <dbReference type="SAM" id="Phobius"/>
    </source>
</evidence>
<gene>
    <name evidence="3" type="ORF">E4U02_04220</name>
</gene>
<keyword evidence="2" id="KW-1133">Transmembrane helix</keyword>
<reference evidence="3 4" key="1">
    <citation type="submission" date="2019-03" db="EMBL/GenBank/DDBJ databases">
        <title>Diversity of the mouse oral microbiome.</title>
        <authorList>
            <person name="Joseph S."/>
            <person name="Aduse-Opoku J."/>
            <person name="Curtis M."/>
            <person name="Wade W."/>
            <person name="Hashim A."/>
        </authorList>
    </citation>
    <scope>NUCLEOTIDE SEQUENCE [LARGE SCALE GENOMIC DNA]</scope>
    <source>
        <strain evidence="3 4">P1012</strain>
    </source>
</reference>
<organism evidence="3 4">
    <name type="scientific">Microbacterium paludicola</name>
    <dbReference type="NCBI Taxonomy" id="300019"/>
    <lineage>
        <taxon>Bacteria</taxon>
        <taxon>Bacillati</taxon>
        <taxon>Actinomycetota</taxon>
        <taxon>Actinomycetes</taxon>
        <taxon>Micrococcales</taxon>
        <taxon>Microbacteriaceae</taxon>
        <taxon>Microbacterium</taxon>
    </lineage>
</organism>
<dbReference type="EMBL" id="SPQB01000006">
    <property type="protein sequence ID" value="TFU33666.1"/>
    <property type="molecule type" value="Genomic_DNA"/>
</dbReference>
<dbReference type="AlphaFoldDB" id="A0A4Y9FZI1"/>
<sequence>MSQLPPVPPPPVAGPFDPPPRPYRPGLRGWGVGLIWTGSVLLVIAIAAATFSLFFFLRTVPFGVLDLSGRPGPEVIASGSLPGEAALDVAEPARYTIWQMSSSSDPDFLSFEDVTVTGPETVRVDPAFVAETSSSGSTVASAVASFQADEAGSYLITVASGADAPEDALFLVTEGGGFGEFFLGLNATILLGFAGIGGGLLGTTLLTIGIVLRVLAGKKPTRG</sequence>
<feature type="region of interest" description="Disordered" evidence="1">
    <location>
        <begin position="1"/>
        <end position="20"/>
    </location>
</feature>
<feature type="transmembrane region" description="Helical" evidence="2">
    <location>
        <begin position="189"/>
        <end position="216"/>
    </location>
</feature>